<dbReference type="HOGENOM" id="CLU_1364113_0_0_5"/>
<evidence type="ECO:0000256" key="1">
    <source>
        <dbReference type="ARBA" id="ARBA00022737"/>
    </source>
</evidence>
<dbReference type="SUPFAM" id="SSF48452">
    <property type="entry name" value="TPR-like"/>
    <property type="match status" value="1"/>
</dbReference>
<dbReference type="SMART" id="SM00028">
    <property type="entry name" value="TPR"/>
    <property type="match status" value="4"/>
</dbReference>
<dbReference type="PANTHER" id="PTHR45641">
    <property type="entry name" value="TETRATRICOPEPTIDE REPEAT PROTEIN (AFU_ORTHOLOGUE AFUA_6G03870)"/>
    <property type="match status" value="1"/>
</dbReference>
<dbReference type="STRING" id="91604.ID47_06350"/>
<dbReference type="AlphaFoldDB" id="A0A077AXV1"/>
<dbReference type="eggNOG" id="COG0457">
    <property type="taxonomic scope" value="Bacteria"/>
</dbReference>
<gene>
    <name evidence="4" type="ORF">ID47_06350</name>
</gene>
<accession>A0A077AXV1</accession>
<proteinExistence type="predicted"/>
<evidence type="ECO:0000256" key="2">
    <source>
        <dbReference type="ARBA" id="ARBA00022803"/>
    </source>
</evidence>
<dbReference type="Gene3D" id="1.25.40.10">
    <property type="entry name" value="Tetratricopeptide repeat domain"/>
    <property type="match status" value="1"/>
</dbReference>
<keyword evidence="1" id="KW-0677">Repeat</keyword>
<dbReference type="KEGG" id="paca:ID47_06350"/>
<dbReference type="Pfam" id="PF13424">
    <property type="entry name" value="TPR_12"/>
    <property type="match status" value="1"/>
</dbReference>
<protein>
    <submittedName>
        <fullName evidence="4">Uncharacterized protein</fullName>
    </submittedName>
</protein>
<sequence length="200" mass="23252">MGWSLALLGKVYTNIGKHNEVKEVLEQSLAIHKKFYPDTHIEVAWASLLLANACKELGQYEKLKALLQHCLELHTQHFGKDHSQTAEVLMSFGEVYGRENNIETAHTYFQEALKIYQKHHHFDHYKVLENLAELCLRRSNLLDNKLGMAESQNLKKQALHYFNQALEIIEKNLAADSFHNIRLQNKIKNLMKDEEDLTRS</sequence>
<dbReference type="EMBL" id="CP008941">
    <property type="protein sequence ID" value="AIK96443.1"/>
    <property type="molecule type" value="Genomic_DNA"/>
</dbReference>
<keyword evidence="5" id="KW-1185">Reference proteome</keyword>
<organism evidence="4 5">
    <name type="scientific">Candidatus Odyssella acanthamoebae</name>
    <dbReference type="NCBI Taxonomy" id="91604"/>
    <lineage>
        <taxon>Bacteria</taxon>
        <taxon>Pseudomonadati</taxon>
        <taxon>Pseudomonadota</taxon>
        <taxon>Alphaproteobacteria</taxon>
        <taxon>Holosporales</taxon>
        <taxon>Candidatus Paracaedibacteraceae</taxon>
        <taxon>Candidatus Odyssella</taxon>
    </lineage>
</organism>
<name>A0A077AXV1_9PROT</name>
<reference evidence="4 5" key="1">
    <citation type="submission" date="2014-07" db="EMBL/GenBank/DDBJ databases">
        <title>Comparative genomic insights into amoeba endosymbionts belonging to the families of Holosporaceae and Candidatus Midichloriaceae within Rickettsiales.</title>
        <authorList>
            <person name="Wang Z."/>
            <person name="Wu M."/>
        </authorList>
    </citation>
    <scope>NUCLEOTIDE SEQUENCE [LARGE SCALE GENOMIC DNA]</scope>
    <source>
        <strain evidence="4">PRA3</strain>
    </source>
</reference>
<evidence type="ECO:0000256" key="3">
    <source>
        <dbReference type="PROSITE-ProRule" id="PRU00339"/>
    </source>
</evidence>
<dbReference type="InterPro" id="IPR011990">
    <property type="entry name" value="TPR-like_helical_dom_sf"/>
</dbReference>
<dbReference type="Pfam" id="PF13181">
    <property type="entry name" value="TPR_8"/>
    <property type="match status" value="1"/>
</dbReference>
<feature type="repeat" description="TPR" evidence="3">
    <location>
        <begin position="86"/>
        <end position="119"/>
    </location>
</feature>
<dbReference type="RefSeq" id="WP_038464862.1">
    <property type="nucleotide sequence ID" value="NZ_CP008941.1"/>
</dbReference>
<evidence type="ECO:0000313" key="5">
    <source>
        <dbReference type="Proteomes" id="UP000028926"/>
    </source>
</evidence>
<dbReference type="PANTHER" id="PTHR45641:SF19">
    <property type="entry name" value="NEPHROCYSTIN-3"/>
    <property type="match status" value="1"/>
</dbReference>
<keyword evidence="2 3" id="KW-0802">TPR repeat</keyword>
<dbReference type="PROSITE" id="PS50005">
    <property type="entry name" value="TPR"/>
    <property type="match status" value="1"/>
</dbReference>
<evidence type="ECO:0000313" key="4">
    <source>
        <dbReference type="EMBL" id="AIK96443.1"/>
    </source>
</evidence>
<dbReference type="Proteomes" id="UP000028926">
    <property type="component" value="Chromosome"/>
</dbReference>
<dbReference type="InterPro" id="IPR019734">
    <property type="entry name" value="TPR_rpt"/>
</dbReference>